<reference evidence="2 3" key="1">
    <citation type="submission" date="2021-03" db="EMBL/GenBank/DDBJ databases">
        <title>Genomic Encyclopedia of Type Strains, Phase III (KMG-III): the genomes of soil and plant-associated and newly described type strains.</title>
        <authorList>
            <person name="Whitman W."/>
        </authorList>
    </citation>
    <scope>NUCLEOTIDE SEQUENCE [LARGE SCALE GENOMIC DNA]</scope>
    <source>
        <strain evidence="2 3">IMMIB AFH-6</strain>
    </source>
</reference>
<feature type="compositionally biased region" description="Polar residues" evidence="1">
    <location>
        <begin position="444"/>
        <end position="459"/>
    </location>
</feature>
<evidence type="ECO:0000256" key="1">
    <source>
        <dbReference type="SAM" id="MobiDB-lite"/>
    </source>
</evidence>
<dbReference type="InterPro" id="IPR018247">
    <property type="entry name" value="EF_Hand_1_Ca_BS"/>
</dbReference>
<evidence type="ECO:0000313" key="2">
    <source>
        <dbReference type="EMBL" id="MBP2296082.1"/>
    </source>
</evidence>
<feature type="region of interest" description="Disordered" evidence="1">
    <location>
        <begin position="2894"/>
        <end position="2922"/>
    </location>
</feature>
<feature type="compositionally biased region" description="Low complexity" evidence="1">
    <location>
        <begin position="475"/>
        <end position="486"/>
    </location>
</feature>
<feature type="region of interest" description="Disordered" evidence="1">
    <location>
        <begin position="437"/>
        <end position="640"/>
    </location>
</feature>
<name>A0ABS4SUH3_9PROT</name>
<feature type="compositionally biased region" description="Gly residues" evidence="1">
    <location>
        <begin position="607"/>
        <end position="618"/>
    </location>
</feature>
<proteinExistence type="predicted"/>
<feature type="compositionally biased region" description="Polar residues" evidence="1">
    <location>
        <begin position="590"/>
        <end position="599"/>
    </location>
</feature>
<keyword evidence="3" id="KW-1185">Reference proteome</keyword>
<feature type="compositionally biased region" description="Low complexity" evidence="1">
    <location>
        <begin position="619"/>
        <end position="632"/>
    </location>
</feature>
<dbReference type="EMBL" id="JAGINP010000027">
    <property type="protein sequence ID" value="MBP2296082.1"/>
    <property type="molecule type" value="Genomic_DNA"/>
</dbReference>
<dbReference type="Proteomes" id="UP000781958">
    <property type="component" value="Unassembled WGS sequence"/>
</dbReference>
<comment type="caution">
    <text evidence="2">The sequence shown here is derived from an EMBL/GenBank/DDBJ whole genome shotgun (WGS) entry which is preliminary data.</text>
</comment>
<feature type="compositionally biased region" description="Basic and acidic residues" evidence="1">
    <location>
        <begin position="503"/>
        <end position="526"/>
    </location>
</feature>
<feature type="compositionally biased region" description="Basic and acidic residues" evidence="1">
    <location>
        <begin position="533"/>
        <end position="563"/>
    </location>
</feature>
<gene>
    <name evidence="2" type="ORF">J2851_005897</name>
</gene>
<dbReference type="RefSeq" id="WP_209770821.1">
    <property type="nucleotide sequence ID" value="NZ_JAGINP010000027.1"/>
</dbReference>
<feature type="compositionally biased region" description="Polar residues" evidence="1">
    <location>
        <begin position="2906"/>
        <end position="2922"/>
    </location>
</feature>
<protein>
    <submittedName>
        <fullName evidence="2">Uncharacterized protein</fullName>
    </submittedName>
</protein>
<dbReference type="PROSITE" id="PS00018">
    <property type="entry name" value="EF_HAND_1"/>
    <property type="match status" value="1"/>
</dbReference>
<accession>A0ABS4SUH3</accession>
<sequence>MPDLHDTASPTPLLTIPDALTSEAAAMLLGGNVGGLKAVQAKLAAALADQGLPGSDAGRAAEGWVRSFAAGMENAASPDAAIAEANRITAGTAARMAQALQDSGAMTGEQRLAAALAQGQGIEQAAAANGRGSADLNADLNRALFDGVMAPPAGSAHPMEALSRALTQPVGHAPLPPAADPSPIEKLTAALASGVALPDAVKAVAPDGTGLFAATLERALSSGEDAASAVAAATERTAQGGAQAQAAAVEQSDGDRLVSALAVGGSAAVRGVGDGAAFTTVLSDALAHGSAPDAALGASARAQADMTARVSAAGVPPKPADTLLASLASGHNVAETVKSFAAATGIDPKAAGGFSQALGNALSSGQEAAGALGAARQDVFAATAMASAAAQGVKGNSLVAALASGQNVQQAVQAVGGAGGAFSAALGQALAEGRSPGQALAAARQSTDTVQRNSQSSEVPISPENKALADLATPGGAAEKSAAADGGKADKTTDADAGSADSGSKESPKDAGDGKDAKEAEAEGKGAEQVADNGEKATDKGADKDGAKDGAEDGKDAAGDKAAEGSAVSDSSAPDAPSPSSESGSKSAGMANSSLTPVTISPPDTGGKSGSPADGGGRSTAASATQPASTSPISKVGTTDPFATTAQTQQRVAQALARLAETTTPPVAEHQVQAPTMAPGFDAAALAKALAVAEDTAAPAGFTVFHLIEAMFRPGEAGSSVVGVAVVANAGSALGVWQYSVDGATWTEVGTVSDAAALLLPGTALLRFLPAADAFGSAPALGLRAVNEGWVGGFSDSAHRLFALGGTGGTSSLSEEIAQVSLEVTPVNDAPVATGTAATMATIAEDTTDLAGSTVTALFGALFSDTADAANAGSSANAFAGIAIVSNAATAAQGVWQYWTGSAWTAIGAVSDNSALLLSADAKLRFVPSANWNGTTPALTVRLADDSAGVFAGGDRVNVASLGVGGTSAYSAGTITLTGTVTAVNDAPVAIGATAVMPTIAEDAANPSGATVSALFGALFSDAADSVTGGSAANNLAGVAVVGNAATAAQGDWQYWTGAEWATVGTVSEGSALLLAADTKLRFVPAVDWNGTTPALTVRLVDDSRGAPASGNRVDLSTGAGGTTAYSAGTIALTGTVAAVNDAPVATGTAVLMAAIAEDTADPTGATVSSLFGSLFSDAADAVIGGSSANGFAGIAIVGNDASAAQGVWQYWTGSAWAAVGNVSEDSALVVAAADKLRFVPAASWNGTTPALTVRMVDDSQGTPSSGERVDLGTGVGGTTAYSAGTIALAGAVTAVNDAPVAIGTTATLPPIAEDTTNPAGATVTALFGALFSDSADAVAGGSSANGFAGIAIVGNAASTAQGVWQYWTGSAWSTIGAVSDNSALLLSADAKLRFVPSANWNGTTPALTVRLVDDSAGNVTSGGRVDLASLGVGGTTAYSAGTIALTGSITAVNDAPVAVGISATMAAIAEDAANPAGATISALFATLFSDAADAVTGGSAADGFAGVAIVGNAATAAQGVWQYWTGTNWIAVEAVSDGSALLLAADTKLRFVPAANWDGTTPALTARLVDASQGALSSGDRTDLGTGVGGTTPYSVGTIALTGTITAVNDAPVALGTAATMAAIAEDTASPAGATVSAVFGALFSDAADAVSGGSAANGFAGIVIVGNAATATQGVWQYWTGSVWVDVGTVSEGSALLLSADAKLRFVPAANWNGTTPALTVRLVDDSQGTLSSGRVDLGTGVGGTTAYSAGTIALTGSVIAVNDAPVAMGTTATMAAIAEDTINPAGATVTSLFSALFSDATDAVSGGSSANGFAGIAIIGNGASAAQGTWQYWTGTAWTAVGAVSDGSALLLAADAKLRFVPAANWNGTTPALTVRLVDDSAGNVVNGGRVNLTSLGVGGTSAYSAGTIALTGAVTAVNDAPVAVGTSATMAAIAEDTANPAGATVSALFGSLFSDTADTVTGGSAANGFAGVAVVANPASAVQGTWQYWNGSAWTAVETVSNGSALLLAADAKLRFVPAADWNGTTPALTVRLVDDSQGTLSSGDRVDLSAGVGGTTAYSAGTVALTGAVTAVNDAPVATGTTATMAAIAEDTANPAGATVTSLFGSVFSDAADAVSGGSSANGFAGIAIVGNAASAAQGVWQYWTGTNWAAVGTVSEGFALVVAAADKLRFVPAANWNGTTPALTVRLVEQSAAPVVSGAHLDLTSGVGGATPYSAGTIALAGSVTAVNDAPQLTVATASLTTLKGNAVAVTGLSVSDIDAGSTPLLVTLTAGHGTLTLTNTASDAVITGNGTGSVTILATLATLNSLLAAANGLLYFSGPYAGPDTISILVNDQDGGGAGGALTASGTIGVTVVPPNASPVLKDTDLQLTVAAEALAQPAAGTAGFTVSKLVGLNGAGVANVTDDDKEAVTGIALIGANESYGRWWYSTDNGATWKLVGTVNDSDSALLLRSTDRLYFQPNAAVPGTVSGALTIRAWDQTSGTYGTKVAVDHSDGSAFSAATDSLTLHPGVLLPNGSFASGLTGWTATGGASVGATGDGHEGTITSAGGQTPTQLEDFLGLAHGSIAAATGTVPSYGHAMKLASTVTVTQDTVLTFSWSFTFSDPGYHDFSFVSVNGVVKLLAKEASASGTFTMVIPANTTLSLGFGTSDTSDNSVNPILRVDNIKLTTVASDPIVLDLAGGGLSLRPLSDGVHFDVTGDGVADQTGWIGTGNALLVRDENRNGRIDDARELVSEQFGKGFGSSLEALASLDDNHDGRIDAADLSFATLKVWQDANTDGVSQAGELRTLTEAGVRSIAATGTPSDATVAGNRILGTTSVTMADGSAHMAAGVAFDVKAAVSVPTISAQVQSQPAAGGTDFAAMLASGLGLPASGHASVAQSGVEFHGTAWDSTAHDPNLHHTQSAEPNGTHPSIHS</sequence>
<feature type="compositionally biased region" description="Low complexity" evidence="1">
    <location>
        <begin position="564"/>
        <end position="589"/>
    </location>
</feature>
<organism evidence="2 3">
    <name type="scientific">Azospirillum rugosum</name>
    <dbReference type="NCBI Taxonomy" id="416170"/>
    <lineage>
        <taxon>Bacteria</taxon>
        <taxon>Pseudomonadati</taxon>
        <taxon>Pseudomonadota</taxon>
        <taxon>Alphaproteobacteria</taxon>
        <taxon>Rhodospirillales</taxon>
        <taxon>Azospirillaceae</taxon>
        <taxon>Azospirillum</taxon>
    </lineage>
</organism>
<evidence type="ECO:0000313" key="3">
    <source>
        <dbReference type="Proteomes" id="UP000781958"/>
    </source>
</evidence>